<feature type="compositionally biased region" description="Basic and acidic residues" evidence="2">
    <location>
        <begin position="232"/>
        <end position="242"/>
    </location>
</feature>
<dbReference type="GeneID" id="108830580"/>
<reference evidence="3" key="1">
    <citation type="journal article" date="2019" name="Database">
        <title>The radish genome database (RadishGD): an integrated information resource for radish genomics.</title>
        <authorList>
            <person name="Yu H.J."/>
            <person name="Baek S."/>
            <person name="Lee Y.J."/>
            <person name="Cho A."/>
            <person name="Mun J.H."/>
        </authorList>
    </citation>
    <scope>NUCLEOTIDE SEQUENCE [LARGE SCALE GENOMIC DNA]</scope>
    <source>
        <strain evidence="3">cv. WK10039</strain>
    </source>
</reference>
<name>A0A6J0LHG3_RAPSA</name>
<dbReference type="RefSeq" id="XP_018459685.1">
    <property type="nucleotide sequence ID" value="XM_018604183.1"/>
</dbReference>
<proteinExistence type="predicted"/>
<protein>
    <submittedName>
        <fullName evidence="4">Uncharacterized protein LOC108830580</fullName>
    </submittedName>
</protein>
<evidence type="ECO:0000256" key="2">
    <source>
        <dbReference type="SAM" id="MobiDB-lite"/>
    </source>
</evidence>
<dbReference type="AlphaFoldDB" id="A0A6J0LHG3"/>
<keyword evidence="1" id="KW-0175">Coiled coil</keyword>
<accession>A0A6J0LHG3</accession>
<evidence type="ECO:0000256" key="1">
    <source>
        <dbReference type="SAM" id="Coils"/>
    </source>
</evidence>
<sequence length="575" mass="64494">MSSFWFPRPTIMQEHPEKLYSSFGVDRAVVCELASDQETPETVREGYCGAYLSFFESCGLSFPILRQVLEFLVELRISLTHLCPNLLRHLLAILVKAREEKLLFELEELHRLYLIKRNQRNPGTFLASPRPGLHVIGGTPHRDDLWREQFFVFKVDSSTVGEFDFSLLPRRWAKTIGEVSPMSDQLRGMVVVMKRGDTDWSSFTRERIRTLNSLPVGLGIAPAISGSIGLLEEAHSSDHEEPTSVEEVIAPPNTSRSERCSFRRSLRALASASKKALVDPTPLALSFDSEEDTPIRKHGSAKASRSASPRPPRPTSKVSKRRRVGRSDHSPLRETSSGLKHLGEGTSSRNFGATFFSSLEEEEAYTKVAEANAKVMEACNDLILKIAEHTGTSQRDVEIDRISLDFKRISAELEDAKRENKEEVEKINSMMTEWVKVCDEKSALEIEVAAQQAKIARLKAERDRDFRSARREMSQQYAVILKSLGDKWSDKEIEMAARIQLEEVFANIDLLTEIKEGSCDVDGELTRLQDFERDCEAAVESCPSSSWTISELDLPQVSEELDLGGPSNAGGDADS</sequence>
<keyword evidence="3" id="KW-1185">Reference proteome</keyword>
<feature type="coiled-coil region" evidence="1">
    <location>
        <begin position="399"/>
        <end position="461"/>
    </location>
</feature>
<organism evidence="3 4">
    <name type="scientific">Raphanus sativus</name>
    <name type="common">Radish</name>
    <name type="synonym">Raphanus raphanistrum var. sativus</name>
    <dbReference type="NCBI Taxonomy" id="3726"/>
    <lineage>
        <taxon>Eukaryota</taxon>
        <taxon>Viridiplantae</taxon>
        <taxon>Streptophyta</taxon>
        <taxon>Embryophyta</taxon>
        <taxon>Tracheophyta</taxon>
        <taxon>Spermatophyta</taxon>
        <taxon>Magnoliopsida</taxon>
        <taxon>eudicotyledons</taxon>
        <taxon>Gunneridae</taxon>
        <taxon>Pentapetalae</taxon>
        <taxon>rosids</taxon>
        <taxon>malvids</taxon>
        <taxon>Brassicales</taxon>
        <taxon>Brassicaceae</taxon>
        <taxon>Brassiceae</taxon>
        <taxon>Raphanus</taxon>
    </lineage>
</organism>
<feature type="region of interest" description="Disordered" evidence="2">
    <location>
        <begin position="232"/>
        <end position="261"/>
    </location>
</feature>
<dbReference type="Proteomes" id="UP000504610">
    <property type="component" value="Chromosome 3"/>
</dbReference>
<evidence type="ECO:0000313" key="4">
    <source>
        <dbReference type="RefSeq" id="XP_018459685.1"/>
    </source>
</evidence>
<feature type="region of interest" description="Disordered" evidence="2">
    <location>
        <begin position="286"/>
        <end position="345"/>
    </location>
</feature>
<evidence type="ECO:0000313" key="3">
    <source>
        <dbReference type="Proteomes" id="UP000504610"/>
    </source>
</evidence>
<reference evidence="4" key="2">
    <citation type="submission" date="2025-08" db="UniProtKB">
        <authorList>
            <consortium name="RefSeq"/>
        </authorList>
    </citation>
    <scope>IDENTIFICATION</scope>
    <source>
        <tissue evidence="4">Leaf</tissue>
    </source>
</reference>
<gene>
    <name evidence="4" type="primary">LOC108830580</name>
</gene>
<dbReference type="KEGG" id="rsz:108830580"/>
<dbReference type="OrthoDB" id="1107120at2759"/>